<proteinExistence type="predicted"/>
<dbReference type="EMBL" id="JAQQLE010000004">
    <property type="protein sequence ID" value="MDC7713760.1"/>
    <property type="molecule type" value="Genomic_DNA"/>
</dbReference>
<protein>
    <recommendedName>
        <fullName evidence="3">Transposase</fullName>
    </recommendedName>
</protein>
<reference evidence="1 2" key="1">
    <citation type="submission" date="2023-01" db="EMBL/GenBank/DDBJ databases">
        <title>Novel species of the genus Vogesella isolated from rivers.</title>
        <authorList>
            <person name="Lu H."/>
        </authorList>
    </citation>
    <scope>NUCLEOTIDE SEQUENCE [LARGE SCALE GENOMIC DNA]</scope>
    <source>
        <strain evidence="1 2">LYT5W</strain>
    </source>
</reference>
<name>A0ABT5IMI6_9NEIS</name>
<dbReference type="RefSeq" id="WP_272771421.1">
    <property type="nucleotide sequence ID" value="NZ_JAQQLE010000004.1"/>
</dbReference>
<evidence type="ECO:0000313" key="2">
    <source>
        <dbReference type="Proteomes" id="UP001222030"/>
    </source>
</evidence>
<sequence>TVQVFGLARHLHLSVIRFVKEQCCVAFRLRRQLRRRTIAKPATGVNIPPRTLSHKIGKSLISQPVHRQEK</sequence>
<comment type="caution">
    <text evidence="1">The sequence shown here is derived from an EMBL/GenBank/DDBJ whole genome shotgun (WGS) entry which is preliminary data.</text>
</comment>
<organism evidence="1 2">
    <name type="scientific">Vogesella margarita</name>
    <dbReference type="NCBI Taxonomy" id="2984199"/>
    <lineage>
        <taxon>Bacteria</taxon>
        <taxon>Pseudomonadati</taxon>
        <taxon>Pseudomonadota</taxon>
        <taxon>Betaproteobacteria</taxon>
        <taxon>Neisseriales</taxon>
        <taxon>Chromobacteriaceae</taxon>
        <taxon>Vogesella</taxon>
    </lineage>
</organism>
<keyword evidence="2" id="KW-1185">Reference proteome</keyword>
<feature type="non-terminal residue" evidence="1">
    <location>
        <position position="1"/>
    </location>
</feature>
<evidence type="ECO:0000313" key="1">
    <source>
        <dbReference type="EMBL" id="MDC7713760.1"/>
    </source>
</evidence>
<evidence type="ECO:0008006" key="3">
    <source>
        <dbReference type="Google" id="ProtNLM"/>
    </source>
</evidence>
<dbReference type="Proteomes" id="UP001222030">
    <property type="component" value="Unassembled WGS sequence"/>
</dbReference>
<accession>A0ABT5IMI6</accession>
<gene>
    <name evidence="1" type="ORF">PQU96_06355</name>
</gene>